<dbReference type="eggNOG" id="COG3503">
    <property type="taxonomic scope" value="Bacteria"/>
</dbReference>
<sequence>MSRAAGRVGWIDLARVAALAGMVVFHFARDLEIFGLVPHGLTMSGGWALFARLVAGSFVFLSGMSLVLAHGAGLRWGAWRRRFLMIVGAAGLVSLATYAAFPQRFVYFGILHSIAAASLIGLAVLRLPAWGMALTGAAVAALHLTIGRALFDSVWLAWTGLSSTVRPSLDFLPLVPWLAPFLFGMALARAVDLRALPALHLPAVLTWISRHSLSVYLVHQPVLLGVIWLATRLG</sequence>
<accession>Q0FKK0</accession>
<dbReference type="InterPro" id="IPR012429">
    <property type="entry name" value="HGSNAT_cat"/>
</dbReference>
<feature type="transmembrane region" description="Helical" evidence="1">
    <location>
        <begin position="83"/>
        <end position="101"/>
    </location>
</feature>
<gene>
    <name evidence="3" type="ORF">R2601_07698</name>
</gene>
<dbReference type="HOGENOM" id="CLU_067755_0_1_5"/>
<name>Q0FKK0_SALBH</name>
<comment type="caution">
    <text evidence="3">The sequence shown here is derived from an EMBL/GenBank/DDBJ whole genome shotgun (WGS) entry which is preliminary data.</text>
</comment>
<dbReference type="EMBL" id="AATQ01000039">
    <property type="protein sequence ID" value="EAU44732.1"/>
    <property type="molecule type" value="Genomic_DNA"/>
</dbReference>
<dbReference type="OrthoDB" id="9807591at2"/>
<dbReference type="Pfam" id="PF07786">
    <property type="entry name" value="HGSNAT_cat"/>
    <property type="match status" value="1"/>
</dbReference>
<organism evidence="3 4">
    <name type="scientific">Salipiger bermudensis (strain DSM 26914 / JCM 13377 / KCTC 12554 / HTCC2601)</name>
    <name type="common">Pelagibaca bermudensis</name>
    <dbReference type="NCBI Taxonomy" id="314265"/>
    <lineage>
        <taxon>Bacteria</taxon>
        <taxon>Pseudomonadati</taxon>
        <taxon>Pseudomonadota</taxon>
        <taxon>Alphaproteobacteria</taxon>
        <taxon>Rhodobacterales</taxon>
        <taxon>Roseobacteraceae</taxon>
        <taxon>Salipiger</taxon>
    </lineage>
</organism>
<keyword evidence="1" id="KW-0812">Transmembrane</keyword>
<feature type="transmembrane region" description="Helical" evidence="1">
    <location>
        <begin position="213"/>
        <end position="231"/>
    </location>
</feature>
<evidence type="ECO:0000259" key="2">
    <source>
        <dbReference type="Pfam" id="PF07786"/>
    </source>
</evidence>
<keyword evidence="1" id="KW-0472">Membrane</keyword>
<protein>
    <recommendedName>
        <fullName evidence="2">Heparan-alpha-glucosaminide N-acetyltransferase catalytic domain-containing protein</fullName>
    </recommendedName>
</protein>
<feature type="domain" description="Heparan-alpha-glucosaminide N-acetyltransferase catalytic" evidence="2">
    <location>
        <begin position="7"/>
        <end position="221"/>
    </location>
</feature>
<evidence type="ECO:0000313" key="4">
    <source>
        <dbReference type="Proteomes" id="UP000006230"/>
    </source>
</evidence>
<dbReference type="STRING" id="314265.R2601_07698"/>
<feature type="transmembrane region" description="Helical" evidence="1">
    <location>
        <begin position="107"/>
        <end position="125"/>
    </location>
</feature>
<feature type="transmembrane region" description="Helical" evidence="1">
    <location>
        <begin position="132"/>
        <end position="151"/>
    </location>
</feature>
<feature type="transmembrane region" description="Helical" evidence="1">
    <location>
        <begin position="171"/>
        <end position="192"/>
    </location>
</feature>
<dbReference type="AlphaFoldDB" id="Q0FKK0"/>
<feature type="transmembrane region" description="Helical" evidence="1">
    <location>
        <begin position="12"/>
        <end position="29"/>
    </location>
</feature>
<keyword evidence="1" id="KW-1133">Transmembrane helix</keyword>
<keyword evidence="4" id="KW-1185">Reference proteome</keyword>
<feature type="transmembrane region" description="Helical" evidence="1">
    <location>
        <begin position="49"/>
        <end position="71"/>
    </location>
</feature>
<evidence type="ECO:0000313" key="3">
    <source>
        <dbReference type="EMBL" id="EAU44732.1"/>
    </source>
</evidence>
<reference evidence="3 4" key="1">
    <citation type="journal article" date="2010" name="J. Bacteriol.">
        <title>Genome sequences of Pelagibaca bermudensis HTCC2601T and Maritimibacter alkaliphilus HTCC2654T, the type strains of two marine Roseobacter genera.</title>
        <authorList>
            <person name="Thrash J.C."/>
            <person name="Cho J.C."/>
            <person name="Ferriera S."/>
            <person name="Johnson J."/>
            <person name="Vergin K.L."/>
            <person name="Giovannoni S.J."/>
        </authorList>
    </citation>
    <scope>NUCLEOTIDE SEQUENCE [LARGE SCALE GENOMIC DNA]</scope>
    <source>
        <strain evidence="4">DSM 26914 / JCM 13377 / KCTC 12554 / HTCC2601</strain>
    </source>
</reference>
<dbReference type="RefSeq" id="WP_007791725.1">
    <property type="nucleotide sequence ID" value="NZ_DS022276.1"/>
</dbReference>
<proteinExistence type="predicted"/>
<dbReference type="Proteomes" id="UP000006230">
    <property type="component" value="Unassembled WGS sequence"/>
</dbReference>
<evidence type="ECO:0000256" key="1">
    <source>
        <dbReference type="SAM" id="Phobius"/>
    </source>
</evidence>